<feature type="compositionally biased region" description="Low complexity" evidence="4">
    <location>
        <begin position="1"/>
        <end position="13"/>
    </location>
</feature>
<evidence type="ECO:0000256" key="4">
    <source>
        <dbReference type="SAM" id="MobiDB-lite"/>
    </source>
</evidence>
<dbReference type="EMBL" id="JXTB01000093">
    <property type="protein sequence ID" value="PON64788.1"/>
    <property type="molecule type" value="Genomic_DNA"/>
</dbReference>
<organism evidence="6 7">
    <name type="scientific">Parasponia andersonii</name>
    <name type="common">Sponia andersonii</name>
    <dbReference type="NCBI Taxonomy" id="3476"/>
    <lineage>
        <taxon>Eukaryota</taxon>
        <taxon>Viridiplantae</taxon>
        <taxon>Streptophyta</taxon>
        <taxon>Embryophyta</taxon>
        <taxon>Tracheophyta</taxon>
        <taxon>Spermatophyta</taxon>
        <taxon>Magnoliopsida</taxon>
        <taxon>eudicotyledons</taxon>
        <taxon>Gunneridae</taxon>
        <taxon>Pentapetalae</taxon>
        <taxon>rosids</taxon>
        <taxon>fabids</taxon>
        <taxon>Rosales</taxon>
        <taxon>Cannabaceae</taxon>
        <taxon>Parasponia</taxon>
    </lineage>
</organism>
<keyword evidence="1 3" id="KW-0479">Metal-binding</keyword>
<comment type="caution">
    <text evidence="6">The sequence shown here is derived from an EMBL/GenBank/DDBJ whole genome shotgun (WGS) entry which is preliminary data.</text>
</comment>
<feature type="compositionally biased region" description="Polar residues" evidence="4">
    <location>
        <begin position="52"/>
        <end position="67"/>
    </location>
</feature>
<reference evidence="7" key="1">
    <citation type="submission" date="2016-06" db="EMBL/GenBank/DDBJ databases">
        <title>Parallel loss of symbiosis genes in relatives of nitrogen-fixing non-legume Parasponia.</title>
        <authorList>
            <person name="Van Velzen R."/>
            <person name="Holmer R."/>
            <person name="Bu F."/>
            <person name="Rutten L."/>
            <person name="Van Zeijl A."/>
            <person name="Liu W."/>
            <person name="Santuari L."/>
            <person name="Cao Q."/>
            <person name="Sharma T."/>
            <person name="Shen D."/>
            <person name="Roswanjaya Y."/>
            <person name="Wardhani T."/>
            <person name="Kalhor M.S."/>
            <person name="Jansen J."/>
            <person name="Van den Hoogen J."/>
            <person name="Gungor B."/>
            <person name="Hartog M."/>
            <person name="Hontelez J."/>
            <person name="Verver J."/>
            <person name="Yang W.-C."/>
            <person name="Schijlen E."/>
            <person name="Repin R."/>
            <person name="Schilthuizen M."/>
            <person name="Schranz E."/>
            <person name="Heidstra R."/>
            <person name="Miyata K."/>
            <person name="Fedorova E."/>
            <person name="Kohlen W."/>
            <person name="Bisseling T."/>
            <person name="Smit S."/>
            <person name="Geurts R."/>
        </authorList>
    </citation>
    <scope>NUCLEOTIDE SEQUENCE [LARGE SCALE GENOMIC DNA]</scope>
    <source>
        <strain evidence="7">cv. WU1-14</strain>
    </source>
</reference>
<accession>A0A2P5CUR1</accession>
<dbReference type="SUPFAM" id="SSF57716">
    <property type="entry name" value="Glucocorticoid receptor-like (DNA-binding domain)"/>
    <property type="match status" value="1"/>
</dbReference>
<dbReference type="Pfam" id="PF00412">
    <property type="entry name" value="LIM"/>
    <property type="match status" value="1"/>
</dbReference>
<dbReference type="PROSITE" id="PS50023">
    <property type="entry name" value="LIM_DOMAIN_2"/>
    <property type="match status" value="1"/>
</dbReference>
<keyword evidence="7" id="KW-1185">Reference proteome</keyword>
<evidence type="ECO:0000256" key="2">
    <source>
        <dbReference type="ARBA" id="ARBA00022833"/>
    </source>
</evidence>
<evidence type="ECO:0000313" key="6">
    <source>
        <dbReference type="EMBL" id="PON64788.1"/>
    </source>
</evidence>
<evidence type="ECO:0000256" key="1">
    <source>
        <dbReference type="ARBA" id="ARBA00022723"/>
    </source>
</evidence>
<feature type="region of interest" description="Disordered" evidence="4">
    <location>
        <begin position="51"/>
        <end position="71"/>
    </location>
</feature>
<evidence type="ECO:0000313" key="7">
    <source>
        <dbReference type="Proteomes" id="UP000237105"/>
    </source>
</evidence>
<sequence>MSGSRSKAASLSSEIQDKCTKCGKTADAQEKTGSPSEGTQNKCLVCGKTADPQETGSSKSANMSSDSEAPDQCFKCEKTIDPQEKVKVKGMAYHCSCFKCSRHGCDSLSPSDWALFCGRYYCNTHLHQLISGQRTEGNKHLFKFPPRLITREND</sequence>
<feature type="domain" description="LIM zinc-binding" evidence="5">
    <location>
        <begin position="71"/>
        <end position="132"/>
    </location>
</feature>
<keyword evidence="3" id="KW-0440">LIM domain</keyword>
<feature type="region of interest" description="Disordered" evidence="4">
    <location>
        <begin position="1"/>
        <end position="20"/>
    </location>
</feature>
<keyword evidence="2 3" id="KW-0862">Zinc</keyword>
<name>A0A2P5CUR1_PARAD</name>
<dbReference type="Proteomes" id="UP000237105">
    <property type="component" value="Unassembled WGS sequence"/>
</dbReference>
<evidence type="ECO:0000256" key="3">
    <source>
        <dbReference type="PROSITE-ProRule" id="PRU00125"/>
    </source>
</evidence>
<dbReference type="Gene3D" id="2.10.110.10">
    <property type="entry name" value="Cysteine Rich Protein"/>
    <property type="match status" value="1"/>
</dbReference>
<gene>
    <name evidence="6" type="ORF">PanWU01x14_122630</name>
</gene>
<dbReference type="GO" id="GO:0046872">
    <property type="term" value="F:metal ion binding"/>
    <property type="evidence" value="ECO:0007669"/>
    <property type="project" value="UniProtKB-KW"/>
</dbReference>
<dbReference type="OrthoDB" id="10455455at2759"/>
<proteinExistence type="predicted"/>
<protein>
    <submittedName>
        <fullName evidence="6">Zinc finger, LIM-type</fullName>
    </submittedName>
</protein>
<dbReference type="AlphaFoldDB" id="A0A2P5CUR1"/>
<dbReference type="STRING" id="3476.A0A2P5CUR1"/>
<dbReference type="InterPro" id="IPR001781">
    <property type="entry name" value="Znf_LIM"/>
</dbReference>
<evidence type="ECO:0000259" key="5">
    <source>
        <dbReference type="PROSITE" id="PS50023"/>
    </source>
</evidence>